<evidence type="ECO:0000313" key="4">
    <source>
        <dbReference type="Proteomes" id="UP000192569"/>
    </source>
</evidence>
<feature type="domain" description="DUF1468" evidence="2">
    <location>
        <begin position="7"/>
        <end position="158"/>
    </location>
</feature>
<keyword evidence="1" id="KW-1133">Transmembrane helix</keyword>
<accession>A0A1W1W2F2</accession>
<evidence type="ECO:0000313" key="3">
    <source>
        <dbReference type="EMBL" id="SMB99571.1"/>
    </source>
</evidence>
<name>A0A1W1W2F2_9FIRM</name>
<evidence type="ECO:0000256" key="1">
    <source>
        <dbReference type="SAM" id="Phobius"/>
    </source>
</evidence>
<dbReference type="Pfam" id="PF07331">
    <property type="entry name" value="TctB"/>
    <property type="match status" value="1"/>
</dbReference>
<sequence length="164" mass="18277">MRWERYFAASILIFSLIYTWKSLSLRVGTLAAPGPGFLPLVVGIASAAIATIILINSYIVMNRGKVNRAKEETPAKAEKSDETLTEEDKAKIILFAIGVIIYIIVLETLGYLISTFCLMLYLLRVMRVEGWWRPVILSVVCSVVAYVVFAVWLKVPLPKGILAL</sequence>
<evidence type="ECO:0000259" key="2">
    <source>
        <dbReference type="Pfam" id="PF07331"/>
    </source>
</evidence>
<dbReference type="InterPro" id="IPR009936">
    <property type="entry name" value="DUF1468"/>
</dbReference>
<reference evidence="3 4" key="1">
    <citation type="submission" date="2017-04" db="EMBL/GenBank/DDBJ databases">
        <authorList>
            <person name="Afonso C.L."/>
            <person name="Miller P.J."/>
            <person name="Scott M.A."/>
            <person name="Spackman E."/>
            <person name="Goraichik I."/>
            <person name="Dimitrov K.M."/>
            <person name="Suarez D.L."/>
            <person name="Swayne D.E."/>
        </authorList>
    </citation>
    <scope>NUCLEOTIDE SEQUENCE [LARGE SCALE GENOMIC DNA]</scope>
    <source>
        <strain evidence="3 4">ToBE</strain>
    </source>
</reference>
<dbReference type="STRING" id="698762.SAMN00808754_2969"/>
<gene>
    <name evidence="3" type="ORF">SAMN00808754_2969</name>
</gene>
<dbReference type="AlphaFoldDB" id="A0A1W1W2F2"/>
<dbReference type="Proteomes" id="UP000192569">
    <property type="component" value="Chromosome I"/>
</dbReference>
<dbReference type="RefSeq" id="WP_084666638.1">
    <property type="nucleotide sequence ID" value="NZ_LT838272.1"/>
</dbReference>
<feature type="transmembrane region" description="Helical" evidence="1">
    <location>
        <begin position="40"/>
        <end position="61"/>
    </location>
</feature>
<dbReference type="OrthoDB" id="5870591at2"/>
<proteinExistence type="predicted"/>
<keyword evidence="4" id="KW-1185">Reference proteome</keyword>
<feature type="transmembrane region" description="Helical" evidence="1">
    <location>
        <begin position="92"/>
        <end position="123"/>
    </location>
</feature>
<keyword evidence="1" id="KW-0472">Membrane</keyword>
<feature type="transmembrane region" description="Helical" evidence="1">
    <location>
        <begin position="135"/>
        <end position="155"/>
    </location>
</feature>
<dbReference type="EMBL" id="LT838272">
    <property type="protein sequence ID" value="SMB99571.1"/>
    <property type="molecule type" value="Genomic_DNA"/>
</dbReference>
<keyword evidence="1" id="KW-0812">Transmembrane</keyword>
<protein>
    <submittedName>
        <fullName evidence="3">Tripartite tricarboxylate transporter TctB family protein</fullName>
    </submittedName>
</protein>
<organism evidence="3 4">
    <name type="scientific">Thermanaeromonas toyohensis ToBE</name>
    <dbReference type="NCBI Taxonomy" id="698762"/>
    <lineage>
        <taxon>Bacteria</taxon>
        <taxon>Bacillati</taxon>
        <taxon>Bacillota</taxon>
        <taxon>Clostridia</taxon>
        <taxon>Neomoorellales</taxon>
        <taxon>Neomoorellaceae</taxon>
        <taxon>Thermanaeromonas</taxon>
    </lineage>
</organism>